<evidence type="ECO:0000256" key="1">
    <source>
        <dbReference type="SAM" id="MobiDB-lite"/>
    </source>
</evidence>
<accession>A0AAV1R0P3</accession>
<gene>
    <name evidence="2" type="ORF">DCAF_LOCUS5190</name>
</gene>
<proteinExistence type="predicted"/>
<sequence length="135" mass="15692">MREILYFIVLDLTIFPERCPNGLSLLKATAVGPMLNGFQPLKQKEEEEEEEEEEVRKCHGKQEESFQSGQFLTVHEPRQDFKSVISKRYDCYSEDRWDCQSEDRWMNRLAAYSAKSATSIASSHVAPKYTISTYL</sequence>
<name>A0AAV1R0P3_9ROSI</name>
<comment type="caution">
    <text evidence="2">The sequence shown here is derived from an EMBL/GenBank/DDBJ whole genome shotgun (WGS) entry which is preliminary data.</text>
</comment>
<protein>
    <submittedName>
        <fullName evidence="2">Uncharacterized protein</fullName>
    </submittedName>
</protein>
<keyword evidence="3" id="KW-1185">Reference proteome</keyword>
<dbReference type="EMBL" id="CAWUPB010000857">
    <property type="protein sequence ID" value="CAK7327478.1"/>
    <property type="molecule type" value="Genomic_DNA"/>
</dbReference>
<evidence type="ECO:0000313" key="3">
    <source>
        <dbReference type="Proteomes" id="UP001314170"/>
    </source>
</evidence>
<feature type="region of interest" description="Disordered" evidence="1">
    <location>
        <begin position="42"/>
        <end position="62"/>
    </location>
</feature>
<reference evidence="2 3" key="1">
    <citation type="submission" date="2024-01" db="EMBL/GenBank/DDBJ databases">
        <authorList>
            <person name="Waweru B."/>
        </authorList>
    </citation>
    <scope>NUCLEOTIDE SEQUENCE [LARGE SCALE GENOMIC DNA]</scope>
</reference>
<dbReference type="Proteomes" id="UP001314170">
    <property type="component" value="Unassembled WGS sequence"/>
</dbReference>
<dbReference type="AlphaFoldDB" id="A0AAV1R0P3"/>
<organism evidence="2 3">
    <name type="scientific">Dovyalis caffra</name>
    <dbReference type="NCBI Taxonomy" id="77055"/>
    <lineage>
        <taxon>Eukaryota</taxon>
        <taxon>Viridiplantae</taxon>
        <taxon>Streptophyta</taxon>
        <taxon>Embryophyta</taxon>
        <taxon>Tracheophyta</taxon>
        <taxon>Spermatophyta</taxon>
        <taxon>Magnoliopsida</taxon>
        <taxon>eudicotyledons</taxon>
        <taxon>Gunneridae</taxon>
        <taxon>Pentapetalae</taxon>
        <taxon>rosids</taxon>
        <taxon>fabids</taxon>
        <taxon>Malpighiales</taxon>
        <taxon>Salicaceae</taxon>
        <taxon>Flacourtieae</taxon>
        <taxon>Dovyalis</taxon>
    </lineage>
</organism>
<evidence type="ECO:0000313" key="2">
    <source>
        <dbReference type="EMBL" id="CAK7327478.1"/>
    </source>
</evidence>